<evidence type="ECO:0000313" key="1">
    <source>
        <dbReference type="EMBL" id="KAA6360558.1"/>
    </source>
</evidence>
<protein>
    <submittedName>
        <fullName evidence="1">Uncharacterized protein</fullName>
    </submittedName>
</protein>
<gene>
    <name evidence="1" type="ORF">EZS28_043916</name>
</gene>
<sequence>MSISPRLQSLSLTLEETELILNTVSVWEPRGHKERGSESKQSKLLQCTGLMDAVGKFHEAMKLTICEERKKPKVQFPRQQRDYTNKVVTPFFFAPKNYNPTQISRPSDLVFSEEKFQKFDWYQYKNVVSFCP</sequence>
<reference evidence="1 2" key="1">
    <citation type="submission" date="2019-03" db="EMBL/GenBank/DDBJ databases">
        <title>Single cell metagenomics reveals metabolic interactions within the superorganism composed of flagellate Streblomastix strix and complex community of Bacteroidetes bacteria on its surface.</title>
        <authorList>
            <person name="Treitli S.C."/>
            <person name="Kolisko M."/>
            <person name="Husnik F."/>
            <person name="Keeling P."/>
            <person name="Hampl V."/>
        </authorList>
    </citation>
    <scope>NUCLEOTIDE SEQUENCE [LARGE SCALE GENOMIC DNA]</scope>
    <source>
        <strain evidence="1">ST1C</strain>
    </source>
</reference>
<dbReference type="EMBL" id="SNRW01026777">
    <property type="protein sequence ID" value="KAA6360558.1"/>
    <property type="molecule type" value="Genomic_DNA"/>
</dbReference>
<organism evidence="1 2">
    <name type="scientific">Streblomastix strix</name>
    <dbReference type="NCBI Taxonomy" id="222440"/>
    <lineage>
        <taxon>Eukaryota</taxon>
        <taxon>Metamonada</taxon>
        <taxon>Preaxostyla</taxon>
        <taxon>Oxymonadida</taxon>
        <taxon>Streblomastigidae</taxon>
        <taxon>Streblomastix</taxon>
    </lineage>
</organism>
<dbReference type="AlphaFoldDB" id="A0A5J4TQL5"/>
<proteinExistence type="predicted"/>
<dbReference type="Proteomes" id="UP000324800">
    <property type="component" value="Unassembled WGS sequence"/>
</dbReference>
<accession>A0A5J4TQL5</accession>
<evidence type="ECO:0000313" key="2">
    <source>
        <dbReference type="Proteomes" id="UP000324800"/>
    </source>
</evidence>
<name>A0A5J4TQL5_9EUKA</name>
<comment type="caution">
    <text evidence="1">The sequence shown here is derived from an EMBL/GenBank/DDBJ whole genome shotgun (WGS) entry which is preliminary data.</text>
</comment>